<evidence type="ECO:0000256" key="7">
    <source>
        <dbReference type="ARBA" id="ARBA00048743"/>
    </source>
</evidence>
<keyword evidence="4 8" id="KW-0547">Nucleotide-binding</keyword>
<evidence type="ECO:0000313" key="11">
    <source>
        <dbReference type="Proteomes" id="UP000229893"/>
    </source>
</evidence>
<dbReference type="EC" id="2.7.4.9" evidence="8"/>
<dbReference type="Pfam" id="PF02223">
    <property type="entry name" value="Thymidylate_kin"/>
    <property type="match status" value="1"/>
</dbReference>
<dbReference type="InterPro" id="IPR018094">
    <property type="entry name" value="Thymidylate_kinase"/>
</dbReference>
<proteinExistence type="inferred from homology"/>
<evidence type="ECO:0000256" key="2">
    <source>
        <dbReference type="ARBA" id="ARBA00022679"/>
    </source>
</evidence>
<dbReference type="PANTHER" id="PTHR10344">
    <property type="entry name" value="THYMIDYLATE KINASE"/>
    <property type="match status" value="1"/>
</dbReference>
<dbReference type="EMBL" id="PCWO01000017">
    <property type="protein sequence ID" value="PIR05061.1"/>
    <property type="molecule type" value="Genomic_DNA"/>
</dbReference>
<feature type="binding site" evidence="8">
    <location>
        <begin position="7"/>
        <end position="14"/>
    </location>
    <ligand>
        <name>ATP</name>
        <dbReference type="ChEBI" id="CHEBI:30616"/>
    </ligand>
</feature>
<keyword evidence="3 8" id="KW-0545">Nucleotide biosynthesis</keyword>
<dbReference type="GO" id="GO:0005829">
    <property type="term" value="C:cytosol"/>
    <property type="evidence" value="ECO:0007669"/>
    <property type="project" value="TreeGrafter"/>
</dbReference>
<evidence type="ECO:0000256" key="3">
    <source>
        <dbReference type="ARBA" id="ARBA00022727"/>
    </source>
</evidence>
<dbReference type="GO" id="GO:0006227">
    <property type="term" value="P:dUDP biosynthetic process"/>
    <property type="evidence" value="ECO:0007669"/>
    <property type="project" value="TreeGrafter"/>
</dbReference>
<dbReference type="InterPro" id="IPR039430">
    <property type="entry name" value="Thymidylate_kin-like_dom"/>
</dbReference>
<keyword evidence="5 8" id="KW-0418">Kinase</keyword>
<evidence type="ECO:0000256" key="4">
    <source>
        <dbReference type="ARBA" id="ARBA00022741"/>
    </source>
</evidence>
<evidence type="ECO:0000256" key="1">
    <source>
        <dbReference type="ARBA" id="ARBA00009776"/>
    </source>
</evidence>
<dbReference type="GO" id="GO:0006235">
    <property type="term" value="P:dTTP biosynthetic process"/>
    <property type="evidence" value="ECO:0007669"/>
    <property type="project" value="UniProtKB-UniRule"/>
</dbReference>
<evidence type="ECO:0000313" key="10">
    <source>
        <dbReference type="EMBL" id="PIR05061.1"/>
    </source>
</evidence>
<sequence length="202" mass="22607">MLIEIEGIDGAGKTTQCNLLHDWFIEKKIDSLVVKEPGGTDFGNEIKKILISETPRDKKSEMFAFLSSKTQLYSQIISSQMASGKHIISDRGHGSFLSYHSITTGLGIKVLSFLLDIATNNTKPSLVILIDTPIDIASERNKEKREKSKFDNMTKGFFERQRQVLLNLSEASSNWVVINGSLGIDEVQKKIRDTSSIFIKPE</sequence>
<dbReference type="GO" id="GO:0004798">
    <property type="term" value="F:dTMP kinase activity"/>
    <property type="evidence" value="ECO:0007669"/>
    <property type="project" value="UniProtKB-UniRule"/>
</dbReference>
<comment type="caution">
    <text evidence="10">The sequence shown here is derived from an EMBL/GenBank/DDBJ whole genome shotgun (WGS) entry which is preliminary data.</text>
</comment>
<comment type="function">
    <text evidence="8">Phosphorylation of dTMP to form dTDP in both de novo and salvage pathways of dTTP synthesis.</text>
</comment>
<evidence type="ECO:0000259" key="9">
    <source>
        <dbReference type="Pfam" id="PF02223"/>
    </source>
</evidence>
<comment type="catalytic activity">
    <reaction evidence="7 8">
        <text>dTMP + ATP = dTDP + ADP</text>
        <dbReference type="Rhea" id="RHEA:13517"/>
        <dbReference type="ChEBI" id="CHEBI:30616"/>
        <dbReference type="ChEBI" id="CHEBI:58369"/>
        <dbReference type="ChEBI" id="CHEBI:63528"/>
        <dbReference type="ChEBI" id="CHEBI:456216"/>
        <dbReference type="EC" id="2.7.4.9"/>
    </reaction>
</comment>
<dbReference type="InterPro" id="IPR027417">
    <property type="entry name" value="P-loop_NTPase"/>
</dbReference>
<accession>A0A2H0N832</accession>
<organism evidence="10 11">
    <name type="scientific">Candidatus Liptonbacteria bacterium CG11_big_fil_rev_8_21_14_0_20_35_14</name>
    <dbReference type="NCBI Taxonomy" id="1974634"/>
    <lineage>
        <taxon>Bacteria</taxon>
        <taxon>Candidatus Liptoniibacteriota</taxon>
    </lineage>
</organism>
<dbReference type="NCBIfam" id="TIGR00041">
    <property type="entry name" value="DTMP_kinase"/>
    <property type="match status" value="1"/>
</dbReference>
<dbReference type="GO" id="GO:0005524">
    <property type="term" value="F:ATP binding"/>
    <property type="evidence" value="ECO:0007669"/>
    <property type="project" value="UniProtKB-UniRule"/>
</dbReference>
<protein>
    <recommendedName>
        <fullName evidence="8">Thymidylate kinase</fullName>
        <ecNumber evidence="8">2.7.4.9</ecNumber>
    </recommendedName>
    <alternativeName>
        <fullName evidence="8">dTMP kinase</fullName>
    </alternativeName>
</protein>
<name>A0A2H0N832_9BACT</name>
<keyword evidence="2 8" id="KW-0808">Transferase</keyword>
<dbReference type="Gene3D" id="3.40.50.300">
    <property type="entry name" value="P-loop containing nucleotide triphosphate hydrolases"/>
    <property type="match status" value="1"/>
</dbReference>
<evidence type="ECO:0000256" key="6">
    <source>
        <dbReference type="ARBA" id="ARBA00022840"/>
    </source>
</evidence>
<feature type="domain" description="Thymidylate kinase-like" evidence="9">
    <location>
        <begin position="5"/>
        <end position="191"/>
    </location>
</feature>
<reference evidence="10 11" key="1">
    <citation type="submission" date="2017-09" db="EMBL/GenBank/DDBJ databases">
        <title>Depth-based differentiation of microbial function through sediment-hosted aquifers and enrichment of novel symbionts in the deep terrestrial subsurface.</title>
        <authorList>
            <person name="Probst A.J."/>
            <person name="Ladd B."/>
            <person name="Jarett J.K."/>
            <person name="Geller-Mcgrath D.E."/>
            <person name="Sieber C.M."/>
            <person name="Emerson J.B."/>
            <person name="Anantharaman K."/>
            <person name="Thomas B.C."/>
            <person name="Malmstrom R."/>
            <person name="Stieglmeier M."/>
            <person name="Klingl A."/>
            <person name="Woyke T."/>
            <person name="Ryan C.M."/>
            <person name="Banfield J.F."/>
        </authorList>
    </citation>
    <scope>NUCLEOTIDE SEQUENCE [LARGE SCALE GENOMIC DNA]</scope>
    <source>
        <strain evidence="10">CG11_big_fil_rev_8_21_14_0_20_35_14</strain>
    </source>
</reference>
<dbReference type="PANTHER" id="PTHR10344:SF4">
    <property type="entry name" value="UMP-CMP KINASE 2, MITOCHONDRIAL"/>
    <property type="match status" value="1"/>
</dbReference>
<evidence type="ECO:0000256" key="5">
    <source>
        <dbReference type="ARBA" id="ARBA00022777"/>
    </source>
</evidence>
<dbReference type="Proteomes" id="UP000229893">
    <property type="component" value="Unassembled WGS sequence"/>
</dbReference>
<gene>
    <name evidence="8 10" type="primary">tmk</name>
    <name evidence="10" type="ORF">COV57_01120</name>
</gene>
<dbReference type="SUPFAM" id="SSF52540">
    <property type="entry name" value="P-loop containing nucleoside triphosphate hydrolases"/>
    <property type="match status" value="1"/>
</dbReference>
<evidence type="ECO:0000256" key="8">
    <source>
        <dbReference type="HAMAP-Rule" id="MF_00165"/>
    </source>
</evidence>
<dbReference type="GO" id="GO:0006233">
    <property type="term" value="P:dTDP biosynthetic process"/>
    <property type="evidence" value="ECO:0007669"/>
    <property type="project" value="InterPro"/>
</dbReference>
<comment type="similarity">
    <text evidence="1 8">Belongs to the thymidylate kinase family.</text>
</comment>
<dbReference type="CDD" id="cd01672">
    <property type="entry name" value="TMPK"/>
    <property type="match status" value="1"/>
</dbReference>
<dbReference type="AlphaFoldDB" id="A0A2H0N832"/>
<keyword evidence="6 8" id="KW-0067">ATP-binding</keyword>
<dbReference type="HAMAP" id="MF_00165">
    <property type="entry name" value="Thymidylate_kinase"/>
    <property type="match status" value="1"/>
</dbReference>